<dbReference type="AlphaFoldDB" id="A0A1F4XKC8"/>
<sequence length="557" mass="65071">MNKICKQCQTQFDVTEEDLQFYDKVSPVFAGKKYEVPLPTLCPPCRQQRRLAWRNERKLYNRKCDLTGKQIISVFSPDKPFKVYDKDAWWSDSWDELSYGREVDFNRPFLDQLKELMLDVPRMALWNIDPVNSDYNQSTGWLKNCYLLAAANRNEDCYYGNYVNDCKNCVDNLMIKNCELCYECIECEGSYECFFCKNCVNCTSSQFLFNCISCTNCFGCVNLQRKEYCFFNEQLSKEEYQIKIKEINTKSYLHLEKLAALMKETVLKYPVKYMIGTHNEDVTGNGIYQSHHAYACFDVSKLENCSHCSWFHEAKDCMDTFAWGMSAELCYDSMEIGGGAYRTLFCATSQGTKNAFYSYQCMFSENIFGCVGLKRKKHCILNKQYTQAEYEQLLPKIIEHMKKGNEWGEFFPYSLSPFCYNETVASEFFPLSPDQAVSLGSAWREEDDQNKYQGPRSDLHDTIDDVSDDVLKSILTCAKCQKNYKVISQELQFHRDHSVALSQFCPACRHQKRIEQRNPRKLWDRHCAKCTTAISTSYSPDRPETVYCEKCYLETVY</sequence>
<gene>
    <name evidence="1" type="ORF">A2V81_01580</name>
</gene>
<accession>A0A1F4XKC8</accession>
<protein>
    <recommendedName>
        <fullName evidence="3">Zinc-binding domain-containing protein</fullName>
    </recommendedName>
</protein>
<comment type="caution">
    <text evidence="1">The sequence shown here is derived from an EMBL/GenBank/DDBJ whole genome shotgun (WGS) entry which is preliminary data.</text>
</comment>
<dbReference type="EMBL" id="MEWR01000010">
    <property type="protein sequence ID" value="OGC82171.1"/>
    <property type="molecule type" value="Genomic_DNA"/>
</dbReference>
<dbReference type="Proteomes" id="UP000177614">
    <property type="component" value="Unassembled WGS sequence"/>
</dbReference>
<reference evidence="1 2" key="1">
    <citation type="journal article" date="2016" name="Nat. Commun.">
        <title>Thousands of microbial genomes shed light on interconnected biogeochemical processes in an aquifer system.</title>
        <authorList>
            <person name="Anantharaman K."/>
            <person name="Brown C.T."/>
            <person name="Hug L.A."/>
            <person name="Sharon I."/>
            <person name="Castelle C.J."/>
            <person name="Probst A.J."/>
            <person name="Thomas B.C."/>
            <person name="Singh A."/>
            <person name="Wilkins M.J."/>
            <person name="Karaoz U."/>
            <person name="Brodie E.L."/>
            <person name="Williams K.H."/>
            <person name="Hubbard S.S."/>
            <person name="Banfield J.F."/>
        </authorList>
    </citation>
    <scope>NUCLEOTIDE SEQUENCE [LARGE SCALE GENOMIC DNA]</scope>
</reference>
<organism evidence="1 2">
    <name type="scientific">Candidatus Abawacabacteria bacterium RBG_16_42_10</name>
    <dbReference type="NCBI Taxonomy" id="1817814"/>
    <lineage>
        <taxon>Bacteria</taxon>
        <taxon>Candidatus Abawacaibacteriota</taxon>
    </lineage>
</organism>
<dbReference type="STRING" id="1817814.A2V81_01580"/>
<evidence type="ECO:0008006" key="3">
    <source>
        <dbReference type="Google" id="ProtNLM"/>
    </source>
</evidence>
<evidence type="ECO:0000313" key="2">
    <source>
        <dbReference type="Proteomes" id="UP000177614"/>
    </source>
</evidence>
<proteinExistence type="predicted"/>
<evidence type="ECO:0000313" key="1">
    <source>
        <dbReference type="EMBL" id="OGC82171.1"/>
    </source>
</evidence>
<name>A0A1F4XKC8_9BACT</name>